<feature type="compositionally biased region" description="Low complexity" evidence="1">
    <location>
        <begin position="278"/>
        <end position="290"/>
    </location>
</feature>
<feature type="compositionally biased region" description="Gly residues" evidence="1">
    <location>
        <begin position="1278"/>
        <end position="1290"/>
    </location>
</feature>
<feature type="region of interest" description="Disordered" evidence="1">
    <location>
        <begin position="2013"/>
        <end position="2035"/>
    </location>
</feature>
<feature type="region of interest" description="Disordered" evidence="1">
    <location>
        <begin position="191"/>
        <end position="219"/>
    </location>
</feature>
<feature type="compositionally biased region" description="Low complexity" evidence="1">
    <location>
        <begin position="1443"/>
        <end position="1462"/>
    </location>
</feature>
<name>A0AAW0F6I1_9TRYP</name>
<feature type="region of interest" description="Disordered" evidence="1">
    <location>
        <begin position="455"/>
        <end position="477"/>
    </location>
</feature>
<evidence type="ECO:0000313" key="2">
    <source>
        <dbReference type="EMBL" id="KAK7201883.1"/>
    </source>
</evidence>
<feature type="compositionally biased region" description="Gly residues" evidence="1">
    <location>
        <begin position="704"/>
        <end position="713"/>
    </location>
</feature>
<feature type="region of interest" description="Disordered" evidence="1">
    <location>
        <begin position="992"/>
        <end position="1016"/>
    </location>
</feature>
<feature type="compositionally biased region" description="Low complexity" evidence="1">
    <location>
        <begin position="1658"/>
        <end position="1667"/>
    </location>
</feature>
<feature type="compositionally biased region" description="Basic and acidic residues" evidence="1">
    <location>
        <begin position="788"/>
        <end position="800"/>
    </location>
</feature>
<feature type="region of interest" description="Disordered" evidence="1">
    <location>
        <begin position="1554"/>
        <end position="1641"/>
    </location>
</feature>
<protein>
    <submittedName>
        <fullName evidence="2">Uncharacterized protein</fullName>
    </submittedName>
</protein>
<feature type="compositionally biased region" description="Polar residues" evidence="1">
    <location>
        <begin position="1308"/>
        <end position="1329"/>
    </location>
</feature>
<feature type="region of interest" description="Disordered" evidence="1">
    <location>
        <begin position="1185"/>
        <end position="1209"/>
    </location>
</feature>
<feature type="region of interest" description="Disordered" evidence="1">
    <location>
        <begin position="267"/>
        <end position="296"/>
    </location>
</feature>
<feature type="compositionally biased region" description="Low complexity" evidence="1">
    <location>
        <begin position="1190"/>
        <end position="1204"/>
    </location>
</feature>
<feature type="region of interest" description="Disordered" evidence="1">
    <location>
        <begin position="1276"/>
        <end position="1329"/>
    </location>
</feature>
<dbReference type="EMBL" id="JAECZO010000021">
    <property type="protein sequence ID" value="KAK7201883.1"/>
    <property type="molecule type" value="Genomic_DNA"/>
</dbReference>
<keyword evidence="3" id="KW-1185">Reference proteome</keyword>
<reference evidence="2 3" key="1">
    <citation type="journal article" date="2021" name="MBio">
        <title>A New Model Trypanosomatid, Novymonas esmeraldas: Genomic Perception of Its 'Candidatus Pandoraea novymonadis' Endosymbiont.</title>
        <authorList>
            <person name="Zakharova A."/>
            <person name="Saura A."/>
            <person name="Butenko A."/>
            <person name="Podesvova L."/>
            <person name="Warmusova S."/>
            <person name="Kostygov A.Y."/>
            <person name="Nenarokova A."/>
            <person name="Lukes J."/>
            <person name="Opperdoes F.R."/>
            <person name="Yurchenko V."/>
        </authorList>
    </citation>
    <scope>NUCLEOTIDE SEQUENCE [LARGE SCALE GENOMIC DNA]</scope>
    <source>
        <strain evidence="2 3">E262AT.01</strain>
    </source>
</reference>
<feature type="compositionally biased region" description="Low complexity" evidence="1">
    <location>
        <begin position="1597"/>
        <end position="1606"/>
    </location>
</feature>
<comment type="caution">
    <text evidence="2">The sequence shown here is derived from an EMBL/GenBank/DDBJ whole genome shotgun (WGS) entry which is preliminary data.</text>
</comment>
<feature type="region of interest" description="Disordered" evidence="1">
    <location>
        <begin position="112"/>
        <end position="139"/>
    </location>
</feature>
<feature type="compositionally biased region" description="Pro residues" evidence="1">
    <location>
        <begin position="1668"/>
        <end position="1679"/>
    </location>
</feature>
<sequence>MGALPSRESNEDPSSVFFANCGSHIVFHVPLTQHYFASPASLAFQQLHHARNNQSALYCFDVTDVSSVMPAAAAEAFRAAQQEDWGAEVDEVDPSLHYYDDEVRERVLECGGGGGGGGDAARASTTTTTTTAPSESYRCHGHRRCRPSIEDRDELYRVLITEPTAGTLVDTDEEMCEWVAQEQRWRSALAATAAPCPGKDDASNHSPAALTPPAVPPPPPEKLLYPIAQAIALRMTTEEEEEMRADYCRRHNIPYVAVAFHDVRPTAAGGAASTHPKQQQQQQQQQQAAAVSEGVTRAPPLPVVERRHYHFEDDPKYRDGRVHLVEEHGVLYHFAYFCRRSRHRRDDDAVATPASPSTSSPASTTATTATAAAALDTTASGATPISDTPIVLGRCLHDVVYCEEPPTAIRHAAAAGGGDAEVAPPVRYGWCARCGERVTQRMDYTQLRRLTSTRVHRRAARARRDGGGDGSDDGGHAVHCAAEDGEDAAWNTERVDEDGEDEFIINIAPVRVVGMNGVLPSRSRGTPWLRGCGHADDAAAAAVDAVMEQLPRPPPIMRVCRFIEGSVGDKIVNRSALVMLLSYRPMCRQAGLQDALTRPIWSTCVLSNIPYLQMVRETFFRAKAAVAEVDDKDVRLRDWLGVVDRDNNFFNFINANLHMMRNFTPPERTVRQRELTEEVASTGTATSAASAVAAAVAAVKGSGGAGAGGGGGSVTESSSPGLAVSLASGDDGSGDGHDGVRAALLVAAADANGTTHHCNAKDKDAARVSTTTTATRGDRSVMVDGDAPELRSRRLLRPLEEATIGRPEGHGPRDPVEDDDDVDAARARRRRKKDKRQTLPCAATTAATAAAAVVSADDGSDDGGGGGDDDVAARRQRRECGDTAGRAGGEEEKDDPDWRMEEEGRGRVSGGGAARPRTVSPPRMATSGAMPPPTVAAAHGRRSDSGSGSVKSAEPHRPGVPPRPNFDLFSTLLEPPASLSLETIFHHDVGSPDVAATPASSSHAPHDALRENGSWSAARRPSHALYECGMLATTRGRNFLFLLREDCVRALLYYCSAAAAPIFIGAYVEPVDTTSVSYGGAVRLRRPSSVNLALQTAKGGGSVGTAHGGDTDAVAASVEAAAAAAAAGAVAPRNYDGERVVIGQVEEMAVMAEYLTSEDLITCFSVSDVEMAAPGPSAAHRLHKMSLHQPTTASSSSPSVSGAVTRKDIPGSAESGAGALVAQQARERAQLGHVFTYAADEFCDGDLVVYNFDQRQWEHYEHVQLRRRLAAKAAAAATGGGGRGGRGSGGASHTPEPPPALDVAAAMGSSSRASCGGADSSSTGDRESSVTVASTSTRLLCVGLDELLLSWTKWVVDNRFYEDRRDPGWLSLPDGSPIQLSGGRYYLWSFRHNHQRYFYGVIPKFAKGRLRRQKLLERTRSKKKKKMEEEEEEAVEGVRRPASSSTSSSQQQQQQRQQRRQSAAVATGDDSKSDSSPSSPTSRTASSGAAGAAAATVATTRSIPLSRLRSGHQARAGDPVPCQQGDEDGGSSSGGGRRHADPALRSVSATVPTAAAPGAGDVQPAPEPQRTHWTTNHSLSPAQPRQPLCTPSDSRRSAAVSAAAPVTHGDAAAQQHSRHLSAPRVGSISSGSGGGTATAAAATRPTLSAAATAGAGAVPAAVHHSPPAHTPPLQHPCPLPSSGSNSSSSHGGGGVVAGVARHQSGALGSPASRVPAHANNNNNSGGGARPNYYHQHGGNTFIQDGKRHENEYYPPLPTRTPFRPVTIVADLVPLPHPQSTRGGIPAMFRYWGPVGLPAPRVRAPAAAASSTAWPPSAPPPHAAPSLRLPSVDLSTVPAIIPVTASTAAGVVAGGGGSVRGVGPGSPTTAAASLNVRVRRRTASGSTTSIVPVQGMPPHGAHLAGAPHLLMTAGVGVGFGSAALTPSPHASCVFPATPIFGDLTPGPTGLALQPHQLMTADDAVHRLSPTSMLPTNLINEGSKTKGESVLRVDDDTYRQREAFRWNPYASTKWMQSSATASHNSNSNSSTGGTGNT</sequence>
<feature type="region of interest" description="Disordered" evidence="1">
    <location>
        <begin position="1658"/>
        <end position="1737"/>
    </location>
</feature>
<evidence type="ECO:0000256" key="1">
    <source>
        <dbReference type="SAM" id="MobiDB-lite"/>
    </source>
</evidence>
<feature type="compositionally biased region" description="Low complexity" evidence="1">
    <location>
        <begin position="120"/>
        <end position="132"/>
    </location>
</feature>
<gene>
    <name evidence="2" type="ORF">NESM_000255700</name>
</gene>
<feature type="compositionally biased region" description="Low complexity" evidence="1">
    <location>
        <begin position="1475"/>
        <end position="1502"/>
    </location>
</feature>
<feature type="region of interest" description="Disordered" evidence="1">
    <location>
        <begin position="704"/>
        <end position="735"/>
    </location>
</feature>
<accession>A0AAW0F6I1</accession>
<dbReference type="Proteomes" id="UP001430356">
    <property type="component" value="Unassembled WGS sequence"/>
</dbReference>
<dbReference type="PANTHER" id="PTHR35614:SF7">
    <property type="match status" value="1"/>
</dbReference>
<feature type="compositionally biased region" description="Basic and acidic residues" evidence="1">
    <location>
        <begin position="896"/>
        <end position="906"/>
    </location>
</feature>
<dbReference type="PANTHER" id="PTHR35614">
    <property type="match status" value="1"/>
</dbReference>
<feature type="region of interest" description="Disordered" evidence="1">
    <location>
        <begin position="762"/>
        <end position="966"/>
    </location>
</feature>
<feature type="compositionally biased region" description="Low complexity" evidence="1">
    <location>
        <begin position="2015"/>
        <end position="2029"/>
    </location>
</feature>
<organism evidence="2 3">
    <name type="scientific">Novymonas esmeraldas</name>
    <dbReference type="NCBI Taxonomy" id="1808958"/>
    <lineage>
        <taxon>Eukaryota</taxon>
        <taxon>Discoba</taxon>
        <taxon>Euglenozoa</taxon>
        <taxon>Kinetoplastea</taxon>
        <taxon>Metakinetoplastina</taxon>
        <taxon>Trypanosomatida</taxon>
        <taxon>Trypanosomatidae</taxon>
        <taxon>Novymonas</taxon>
    </lineage>
</organism>
<feature type="region of interest" description="Disordered" evidence="1">
    <location>
        <begin position="1416"/>
        <end position="1542"/>
    </location>
</feature>
<evidence type="ECO:0000313" key="3">
    <source>
        <dbReference type="Proteomes" id="UP001430356"/>
    </source>
</evidence>
<proteinExistence type="predicted"/>
<feature type="compositionally biased region" description="Polar residues" evidence="1">
    <location>
        <begin position="1571"/>
        <end position="1583"/>
    </location>
</feature>
<feature type="compositionally biased region" description="Low complexity" evidence="1">
    <location>
        <begin position="842"/>
        <end position="857"/>
    </location>
</feature>